<dbReference type="EMBL" id="KV453912">
    <property type="protein sequence ID" value="ODV79107.1"/>
    <property type="molecule type" value="Genomic_DNA"/>
</dbReference>
<evidence type="ECO:0000256" key="8">
    <source>
        <dbReference type="SAM" id="Phobius"/>
    </source>
</evidence>
<organism evidence="9 10">
    <name type="scientific">Suhomyces tanzawaensis NRRL Y-17324</name>
    <dbReference type="NCBI Taxonomy" id="984487"/>
    <lineage>
        <taxon>Eukaryota</taxon>
        <taxon>Fungi</taxon>
        <taxon>Dikarya</taxon>
        <taxon>Ascomycota</taxon>
        <taxon>Saccharomycotina</taxon>
        <taxon>Pichiomycetes</taxon>
        <taxon>Debaryomycetaceae</taxon>
        <taxon>Suhomyces</taxon>
    </lineage>
</organism>
<keyword evidence="3 8" id="KW-0812">Transmembrane</keyword>
<evidence type="ECO:0000256" key="4">
    <source>
        <dbReference type="ARBA" id="ARBA00022824"/>
    </source>
</evidence>
<dbReference type="OrthoDB" id="10012212at2759"/>
<feature type="compositionally biased region" description="Basic and acidic residues" evidence="7">
    <location>
        <begin position="167"/>
        <end position="182"/>
    </location>
</feature>
<dbReference type="RefSeq" id="XP_020064229.1">
    <property type="nucleotide sequence ID" value="XM_020209902.1"/>
</dbReference>
<evidence type="ECO:0000256" key="3">
    <source>
        <dbReference type="ARBA" id="ARBA00022692"/>
    </source>
</evidence>
<proteinExistence type="inferred from homology"/>
<evidence type="ECO:0000256" key="1">
    <source>
        <dbReference type="ARBA" id="ARBA00004477"/>
    </source>
</evidence>
<dbReference type="GO" id="GO:0006624">
    <property type="term" value="P:vacuolar protein processing"/>
    <property type="evidence" value="ECO:0007669"/>
    <property type="project" value="TreeGrafter"/>
</dbReference>
<reference evidence="10" key="1">
    <citation type="submission" date="2016-05" db="EMBL/GenBank/DDBJ databases">
        <title>Comparative genomics of biotechnologically important yeasts.</title>
        <authorList>
            <consortium name="DOE Joint Genome Institute"/>
            <person name="Riley R."/>
            <person name="Haridas S."/>
            <person name="Wolfe K.H."/>
            <person name="Lopes M.R."/>
            <person name="Hittinger C.T."/>
            <person name="Goker M."/>
            <person name="Salamov A."/>
            <person name="Wisecaver J."/>
            <person name="Long T.M."/>
            <person name="Aerts A.L."/>
            <person name="Barry K."/>
            <person name="Choi C."/>
            <person name="Clum A."/>
            <person name="Coughlan A.Y."/>
            <person name="Deshpande S."/>
            <person name="Douglass A.P."/>
            <person name="Hanson S.J."/>
            <person name="Klenk H.-P."/>
            <person name="Labutti K."/>
            <person name="Lapidus A."/>
            <person name="Lindquist E."/>
            <person name="Lipzen A."/>
            <person name="Meier-Kolthoff J.P."/>
            <person name="Ohm R.A."/>
            <person name="Otillar R.P."/>
            <person name="Pangilinan J."/>
            <person name="Peng Y."/>
            <person name="Rokas A."/>
            <person name="Rosa C.A."/>
            <person name="Scheuner C."/>
            <person name="Sibirny A.A."/>
            <person name="Slot J.C."/>
            <person name="Stielow J.B."/>
            <person name="Sun H."/>
            <person name="Kurtzman C.P."/>
            <person name="Blackwell M."/>
            <person name="Grigoriev I.V."/>
            <person name="Jeffries T.W."/>
        </authorList>
    </citation>
    <scope>NUCLEOTIDE SEQUENCE [LARGE SCALE GENOMIC DNA]</scope>
    <source>
        <strain evidence="10">NRRL Y-17324</strain>
    </source>
</reference>
<accession>A0A1E4SI33</accession>
<dbReference type="InterPro" id="IPR008506">
    <property type="entry name" value="SND2/TMEM208"/>
</dbReference>
<evidence type="ECO:0000313" key="9">
    <source>
        <dbReference type="EMBL" id="ODV79107.1"/>
    </source>
</evidence>
<dbReference type="Proteomes" id="UP000094285">
    <property type="component" value="Unassembled WGS sequence"/>
</dbReference>
<name>A0A1E4SI33_9ASCO</name>
<dbReference type="GeneID" id="30984038"/>
<comment type="similarity">
    <text evidence="2">Belongs to the TMEM208 family.</text>
</comment>
<evidence type="ECO:0000256" key="7">
    <source>
        <dbReference type="SAM" id="MobiDB-lite"/>
    </source>
</evidence>
<protein>
    <submittedName>
        <fullName evidence="9">DUF788-domain-containing protein</fullName>
    </submittedName>
</protein>
<feature type="transmembrane region" description="Helical" evidence="8">
    <location>
        <begin position="20"/>
        <end position="38"/>
    </location>
</feature>
<evidence type="ECO:0000313" key="10">
    <source>
        <dbReference type="Proteomes" id="UP000094285"/>
    </source>
</evidence>
<dbReference type="STRING" id="984487.A0A1E4SI33"/>
<dbReference type="Pfam" id="PF05620">
    <property type="entry name" value="TMEM208_SND2"/>
    <property type="match status" value="1"/>
</dbReference>
<sequence length="182" mass="20485">MASQSTKKLASTNTEALKQLHTFSLAVNAAVILILYLFRRPANYKPYVIFSIPAWVLEYSIERSGRPAYAVDPANPRSAKLVRAGDDITRAGLYEYFFDTIYVTWIIDVLLVILGTNYVWYLYAVIPAFAGYKVFGFVSPFLKKSKAPAAADTKEEPTASTKSKRQTKLEARREKGPAVKYR</sequence>
<dbReference type="GO" id="GO:0005773">
    <property type="term" value="C:vacuole"/>
    <property type="evidence" value="ECO:0007669"/>
    <property type="project" value="GOC"/>
</dbReference>
<evidence type="ECO:0000256" key="6">
    <source>
        <dbReference type="ARBA" id="ARBA00023136"/>
    </source>
</evidence>
<evidence type="ECO:0000256" key="2">
    <source>
        <dbReference type="ARBA" id="ARBA00009950"/>
    </source>
</evidence>
<keyword evidence="10" id="KW-1185">Reference proteome</keyword>
<comment type="subcellular location">
    <subcellularLocation>
        <location evidence="1">Endoplasmic reticulum membrane</location>
        <topology evidence="1">Multi-pass membrane protein</topology>
    </subcellularLocation>
</comment>
<dbReference type="PANTHER" id="PTHR13505:SF7">
    <property type="entry name" value="TRANSMEMBRANE PROTEIN 208"/>
    <property type="match status" value="1"/>
</dbReference>
<keyword evidence="6 8" id="KW-0472">Membrane</keyword>
<gene>
    <name evidence="9" type="ORF">CANTADRAFT_51108</name>
</gene>
<dbReference type="GO" id="GO:0005789">
    <property type="term" value="C:endoplasmic reticulum membrane"/>
    <property type="evidence" value="ECO:0007669"/>
    <property type="project" value="UniProtKB-SubCell"/>
</dbReference>
<feature type="transmembrane region" description="Helical" evidence="8">
    <location>
        <begin position="120"/>
        <end position="138"/>
    </location>
</feature>
<dbReference type="AlphaFoldDB" id="A0A1E4SI33"/>
<evidence type="ECO:0000256" key="5">
    <source>
        <dbReference type="ARBA" id="ARBA00022989"/>
    </source>
</evidence>
<feature type="transmembrane region" description="Helical" evidence="8">
    <location>
        <begin position="93"/>
        <end position="114"/>
    </location>
</feature>
<dbReference type="PANTHER" id="PTHR13505">
    <property type="entry name" value="TRANSMEMBRANE PROTEIN 208"/>
    <property type="match status" value="1"/>
</dbReference>
<feature type="region of interest" description="Disordered" evidence="7">
    <location>
        <begin position="147"/>
        <end position="182"/>
    </location>
</feature>
<keyword evidence="4" id="KW-0256">Endoplasmic reticulum</keyword>
<keyword evidence="5 8" id="KW-1133">Transmembrane helix</keyword>